<evidence type="ECO:0000256" key="3">
    <source>
        <dbReference type="ARBA" id="ARBA00022801"/>
    </source>
</evidence>
<evidence type="ECO:0000256" key="6">
    <source>
        <dbReference type="SAM" id="SignalP"/>
    </source>
</evidence>
<dbReference type="GO" id="GO:0006508">
    <property type="term" value="P:proteolysis"/>
    <property type="evidence" value="ECO:0007669"/>
    <property type="project" value="UniProtKB-KW"/>
</dbReference>
<evidence type="ECO:0000256" key="4">
    <source>
        <dbReference type="ARBA" id="ARBA00022807"/>
    </source>
</evidence>
<accession>A0A249KI34</accession>
<evidence type="ECO:0000256" key="2">
    <source>
        <dbReference type="ARBA" id="ARBA00022670"/>
    </source>
</evidence>
<proteinExistence type="inferred from homology"/>
<dbReference type="AlphaFoldDB" id="A0A249KI34"/>
<dbReference type="PANTHER" id="PTHR47053">
    <property type="entry name" value="MUREIN DD-ENDOPEPTIDASE MEPH-RELATED"/>
    <property type="match status" value="1"/>
</dbReference>
<dbReference type="OrthoDB" id="5177647at2"/>
<dbReference type="InterPro" id="IPR051202">
    <property type="entry name" value="Peptidase_C40"/>
</dbReference>
<dbReference type="KEGG" id="psuf:A1sIA56_06120"/>
<dbReference type="EMBL" id="CP016773">
    <property type="protein sequence ID" value="ASY16454.1"/>
    <property type="molecule type" value="Genomic_DNA"/>
</dbReference>
<keyword evidence="4" id="KW-0788">Thiol protease</keyword>
<feature type="chain" id="PRO_5012399894" evidence="6">
    <location>
        <begin position="26"/>
        <end position="400"/>
    </location>
</feature>
<name>A0A249KI34_9ACTN</name>
<dbReference type="InterPro" id="IPR000064">
    <property type="entry name" value="NLP_P60_dom"/>
</dbReference>
<protein>
    <submittedName>
        <fullName evidence="8">Cell wall hydrolase</fullName>
    </submittedName>
</protein>
<dbReference type="SUPFAM" id="SSF54001">
    <property type="entry name" value="Cysteine proteinases"/>
    <property type="match status" value="1"/>
</dbReference>
<evidence type="ECO:0000313" key="9">
    <source>
        <dbReference type="Proteomes" id="UP000217215"/>
    </source>
</evidence>
<evidence type="ECO:0000256" key="5">
    <source>
        <dbReference type="SAM" id="Coils"/>
    </source>
</evidence>
<dbReference type="PROSITE" id="PS51935">
    <property type="entry name" value="NLPC_P60"/>
    <property type="match status" value="1"/>
</dbReference>
<feature type="coiled-coil region" evidence="5">
    <location>
        <begin position="188"/>
        <end position="234"/>
    </location>
</feature>
<keyword evidence="6" id="KW-0732">Signal</keyword>
<gene>
    <name evidence="8" type="ORF">A1sIA56_06120</name>
</gene>
<keyword evidence="9" id="KW-1185">Reference proteome</keyword>
<keyword evidence="2" id="KW-0645">Protease</keyword>
<keyword evidence="3 8" id="KW-0378">Hydrolase</keyword>
<comment type="similarity">
    <text evidence="1">Belongs to the peptidase C40 family.</text>
</comment>
<dbReference type="GO" id="GO:0008234">
    <property type="term" value="F:cysteine-type peptidase activity"/>
    <property type="evidence" value="ECO:0007669"/>
    <property type="project" value="UniProtKB-KW"/>
</dbReference>
<reference evidence="8 9" key="1">
    <citation type="submission" date="2016-07" db="EMBL/GenBank/DDBJ databases">
        <title>High microdiversification within the ubiquitous acI lineage of Actinobacteria.</title>
        <authorList>
            <person name="Neuenschwander S.M."/>
            <person name="Salcher M."/>
            <person name="Ghai R."/>
            <person name="Pernthaler J."/>
        </authorList>
    </citation>
    <scope>NUCLEOTIDE SEQUENCE [LARGE SCALE GENOMIC DNA]</scope>
    <source>
        <strain evidence="8">MMS-IA-56</strain>
    </source>
</reference>
<feature type="signal peptide" evidence="6">
    <location>
        <begin position="1"/>
        <end position="25"/>
    </location>
</feature>
<organism evidence="8 9">
    <name type="scientific">Candidatus Planktophila sulfonica</name>
    <dbReference type="NCBI Taxonomy" id="1884904"/>
    <lineage>
        <taxon>Bacteria</taxon>
        <taxon>Bacillati</taxon>
        <taxon>Actinomycetota</taxon>
        <taxon>Actinomycetes</taxon>
        <taxon>Candidatus Nanopelagicales</taxon>
        <taxon>Candidatus Nanopelagicaceae</taxon>
        <taxon>Candidatus Planktophila</taxon>
    </lineage>
</organism>
<evidence type="ECO:0000256" key="1">
    <source>
        <dbReference type="ARBA" id="ARBA00007074"/>
    </source>
</evidence>
<feature type="coiled-coil region" evidence="5">
    <location>
        <begin position="48"/>
        <end position="82"/>
    </location>
</feature>
<evidence type="ECO:0000259" key="7">
    <source>
        <dbReference type="PROSITE" id="PS51935"/>
    </source>
</evidence>
<feature type="domain" description="NlpC/P60" evidence="7">
    <location>
        <begin position="273"/>
        <end position="400"/>
    </location>
</feature>
<keyword evidence="5" id="KW-0175">Coiled coil</keyword>
<evidence type="ECO:0000313" key="8">
    <source>
        <dbReference type="EMBL" id="ASY16454.1"/>
    </source>
</evidence>
<dbReference type="RefSeq" id="WP_095674017.1">
    <property type="nucleotide sequence ID" value="NZ_CP016773.1"/>
</dbReference>
<dbReference type="PANTHER" id="PTHR47053:SF1">
    <property type="entry name" value="MUREIN DD-ENDOPEPTIDASE MEPH-RELATED"/>
    <property type="match status" value="1"/>
</dbReference>
<dbReference type="Proteomes" id="UP000217215">
    <property type="component" value="Chromosome"/>
</dbReference>
<dbReference type="Gene3D" id="3.90.1720.10">
    <property type="entry name" value="endopeptidase domain like (from Nostoc punctiforme)"/>
    <property type="match status" value="1"/>
</dbReference>
<dbReference type="Pfam" id="PF00877">
    <property type="entry name" value="NLPC_P60"/>
    <property type="match status" value="1"/>
</dbReference>
<dbReference type="InterPro" id="IPR038765">
    <property type="entry name" value="Papain-like_cys_pep_sf"/>
</dbReference>
<sequence length="400" mass="43097">MRRRKSFICLAIIASLTLASTPAIAKPKPTLAEIEAAKQAEAAKKKAADAAAKKLAAANLTLKQLTARANTARAIYLKAKKELDIATAQAVAAAKYAAETAEAVAEAHRVIGKLAADAYILGGSMSDIQPLLSANGPQDLVDQLSTLNTLGARNTTALERYKAAEIIAKAAKKKADEARAIQVVATAKVEATKKIADAAQALQQKEVNKLRAVQDKLIRELASARNVRITLEQQRQLALLEESQATTATTTINQAKVWPDRGFKGRSTIRTTEAQRLAAVAFAKKQVLARKPYIWGTQGPNSFDCSGLVYAAYKSAGLGWPNWDRLNSALYSGYTKHVPLTQLQPGDLLFYSYKGTISTIHHITIYAGEGMMWEANSKGKGLLYSNIYSVKGLMPFGGRV</sequence>